<evidence type="ECO:0000259" key="3">
    <source>
        <dbReference type="Pfam" id="PF02826"/>
    </source>
</evidence>
<dbReference type="HOGENOM" id="CLU_019796_1_0_1"/>
<dbReference type="Pfam" id="PF02826">
    <property type="entry name" value="2-Hacid_dh_C"/>
    <property type="match status" value="2"/>
</dbReference>
<dbReference type="AlphaFoldDB" id="A0A0D2BL47"/>
<feature type="domain" description="D-isomer specific 2-hydroxyacid dehydrogenase NAD-binding" evidence="3">
    <location>
        <begin position="151"/>
        <end position="224"/>
    </location>
</feature>
<dbReference type="PANTHER" id="PTHR43333">
    <property type="entry name" value="2-HACID_DH_C DOMAIN-CONTAINING PROTEIN"/>
    <property type="match status" value="1"/>
</dbReference>
<dbReference type="Gene3D" id="3.40.50.720">
    <property type="entry name" value="NAD(P)-binding Rossmann-like Domain"/>
    <property type="match status" value="2"/>
</dbReference>
<feature type="domain" description="D-isomer specific 2-hydroxyacid dehydrogenase NAD-binding" evidence="3">
    <location>
        <begin position="252"/>
        <end position="367"/>
    </location>
</feature>
<reference evidence="4 5" key="1">
    <citation type="submission" date="2015-01" db="EMBL/GenBank/DDBJ databases">
        <title>The Genome Sequence of Exophiala spinifera CBS89968.</title>
        <authorList>
            <consortium name="The Broad Institute Genomics Platform"/>
            <person name="Cuomo C."/>
            <person name="de Hoog S."/>
            <person name="Gorbushina A."/>
            <person name="Stielow B."/>
            <person name="Teixiera M."/>
            <person name="Abouelleil A."/>
            <person name="Chapman S.B."/>
            <person name="Priest M."/>
            <person name="Young S.K."/>
            <person name="Wortman J."/>
            <person name="Nusbaum C."/>
            <person name="Birren B."/>
        </authorList>
    </citation>
    <scope>NUCLEOTIDE SEQUENCE [LARGE SCALE GENOMIC DNA]</scope>
    <source>
        <strain evidence="4 5">CBS 89968</strain>
    </source>
</reference>
<dbReference type="GeneID" id="27327340"/>
<dbReference type="Proteomes" id="UP000053328">
    <property type="component" value="Unassembled WGS sequence"/>
</dbReference>
<dbReference type="GO" id="GO:0051287">
    <property type="term" value="F:NAD binding"/>
    <property type="evidence" value="ECO:0007669"/>
    <property type="project" value="InterPro"/>
</dbReference>
<organism evidence="4 5">
    <name type="scientific">Exophiala spinifera</name>
    <dbReference type="NCBI Taxonomy" id="91928"/>
    <lineage>
        <taxon>Eukaryota</taxon>
        <taxon>Fungi</taxon>
        <taxon>Dikarya</taxon>
        <taxon>Ascomycota</taxon>
        <taxon>Pezizomycotina</taxon>
        <taxon>Eurotiomycetes</taxon>
        <taxon>Chaetothyriomycetidae</taxon>
        <taxon>Chaetothyriales</taxon>
        <taxon>Herpotrichiellaceae</taxon>
        <taxon>Exophiala</taxon>
    </lineage>
</organism>
<keyword evidence="2" id="KW-0520">NAD</keyword>
<evidence type="ECO:0000313" key="4">
    <source>
        <dbReference type="EMBL" id="KIW19683.1"/>
    </source>
</evidence>
<dbReference type="PANTHER" id="PTHR43333:SF1">
    <property type="entry name" value="D-ISOMER SPECIFIC 2-HYDROXYACID DEHYDROGENASE NAD-BINDING DOMAIN-CONTAINING PROTEIN"/>
    <property type="match status" value="1"/>
</dbReference>
<dbReference type="EMBL" id="KN847492">
    <property type="protein sequence ID" value="KIW19683.1"/>
    <property type="molecule type" value="Genomic_DNA"/>
</dbReference>
<evidence type="ECO:0000313" key="5">
    <source>
        <dbReference type="Proteomes" id="UP000053328"/>
    </source>
</evidence>
<gene>
    <name evidence="4" type="ORF">PV08_00257</name>
</gene>
<dbReference type="SUPFAM" id="SSF51735">
    <property type="entry name" value="NAD(P)-binding Rossmann-fold domains"/>
    <property type="match status" value="1"/>
</dbReference>
<evidence type="ECO:0000256" key="2">
    <source>
        <dbReference type="ARBA" id="ARBA00023027"/>
    </source>
</evidence>
<keyword evidence="5" id="KW-1185">Reference proteome</keyword>
<dbReference type="InterPro" id="IPR036291">
    <property type="entry name" value="NAD(P)-bd_dom_sf"/>
</dbReference>
<name>A0A0D2BL47_9EURO</name>
<keyword evidence="1" id="KW-0560">Oxidoreductase</keyword>
<accession>A0A0D2BL47</accession>
<dbReference type="CDD" id="cd12163">
    <property type="entry name" value="2-Hacid_dh_5"/>
    <property type="match status" value="1"/>
</dbReference>
<evidence type="ECO:0000256" key="1">
    <source>
        <dbReference type="ARBA" id="ARBA00023002"/>
    </source>
</evidence>
<protein>
    <recommendedName>
        <fullName evidence="3">D-isomer specific 2-hydroxyacid dehydrogenase NAD-binding domain-containing protein</fullName>
    </recommendedName>
</protein>
<dbReference type="InterPro" id="IPR006140">
    <property type="entry name" value="D-isomer_DH_NAD-bd"/>
</dbReference>
<dbReference type="RefSeq" id="XP_016239899.1">
    <property type="nucleotide sequence ID" value="XM_016374623.1"/>
</dbReference>
<dbReference type="OrthoDB" id="298012at2759"/>
<sequence>MGGGPDKEHLVIALGDPEPKHLTALLKQQFPDIDITYYQVSRAVGGFKDNKTLGSQIPDGQICLTGPSVSVMGSDQQDVALFVHLMRPEPRWSFITLLLIFPPPISSLKLIHLFSAGVDHWTDHPVVKDSNITITTSSGIHGPPITEWIIMTTLVASRHYAVEYEWQKERHWGQGEKFQLAGTDWVGKTVGIAGYGSIGRQAARVFAALGANIHAYTASPRPTPSSRKDTGYFVPGTGDPDGTIPSAWYSGTSTTSLHTFLASGLDALLVALPLTPATRHVFGAAEFDLLGSSGGSPKTKAAGAGAAAKPFLINIARGPILDQPALVDALNDGVLGGAALDVTDPEPLPKDDPLWSAKNVIITPHVSSLGKEYLDRAFDLFVTNWKRHERGEKMFNVVDRKKGY</sequence>
<dbReference type="VEuPathDB" id="FungiDB:PV08_00257"/>
<proteinExistence type="predicted"/>
<dbReference type="STRING" id="91928.A0A0D2BL47"/>
<dbReference type="GO" id="GO:0016491">
    <property type="term" value="F:oxidoreductase activity"/>
    <property type="evidence" value="ECO:0007669"/>
    <property type="project" value="UniProtKB-KW"/>
</dbReference>